<dbReference type="PRINTS" id="PR00050">
    <property type="entry name" value="COLDSHOCK"/>
</dbReference>
<dbReference type="GO" id="GO:0005737">
    <property type="term" value="C:cytoplasm"/>
    <property type="evidence" value="ECO:0007669"/>
    <property type="project" value="UniProtKB-SubCell"/>
</dbReference>
<comment type="subcellular location">
    <subcellularLocation>
        <location evidence="1">Cytoplasm</location>
    </subcellularLocation>
</comment>
<dbReference type="PANTHER" id="PTHR11544">
    <property type="entry name" value="COLD SHOCK DOMAIN CONTAINING PROTEINS"/>
    <property type="match status" value="1"/>
</dbReference>
<dbReference type="PROSITE" id="PS00352">
    <property type="entry name" value="CSD_1"/>
    <property type="match status" value="1"/>
</dbReference>
<dbReference type="Pfam" id="PF00313">
    <property type="entry name" value="CSD"/>
    <property type="match status" value="1"/>
</dbReference>
<keyword evidence="3" id="KW-0238">DNA-binding</keyword>
<dbReference type="Proteomes" id="UP000280668">
    <property type="component" value="Unassembled WGS sequence"/>
</dbReference>
<reference evidence="3 4" key="1">
    <citation type="submission" date="2018-11" db="EMBL/GenBank/DDBJ databases">
        <title>Sequencing the genomes of 1000 actinobacteria strains.</title>
        <authorList>
            <person name="Klenk H.-P."/>
        </authorList>
    </citation>
    <scope>NUCLEOTIDE SEQUENCE [LARGE SCALE GENOMIC DNA]</scope>
    <source>
        <strain evidence="3 4">DSM 11294</strain>
    </source>
</reference>
<evidence type="ECO:0000259" key="2">
    <source>
        <dbReference type="PROSITE" id="PS51857"/>
    </source>
</evidence>
<dbReference type="InterPro" id="IPR002059">
    <property type="entry name" value="CSP_DNA-bd"/>
</dbReference>
<dbReference type="InterPro" id="IPR050181">
    <property type="entry name" value="Cold_shock_domain"/>
</dbReference>
<dbReference type="RefSeq" id="WP_123303763.1">
    <property type="nucleotide sequence ID" value="NZ_RKHK01000001.1"/>
</dbReference>
<proteinExistence type="predicted"/>
<dbReference type="InterPro" id="IPR019844">
    <property type="entry name" value="CSD_CS"/>
</dbReference>
<protein>
    <submittedName>
        <fullName evidence="3">Putative cold-shock DNA-binding protein</fullName>
    </submittedName>
</protein>
<keyword evidence="4" id="KW-1185">Reference proteome</keyword>
<dbReference type="CDD" id="cd04458">
    <property type="entry name" value="CSP_CDS"/>
    <property type="match status" value="1"/>
</dbReference>
<dbReference type="SMART" id="SM00357">
    <property type="entry name" value="CSP"/>
    <property type="match status" value="1"/>
</dbReference>
<dbReference type="InterPro" id="IPR011129">
    <property type="entry name" value="CSD"/>
</dbReference>
<name>A0A3N2BDK3_9MICO</name>
<dbReference type="AlphaFoldDB" id="A0A3N2BDK3"/>
<dbReference type="OrthoDB" id="7477356at2"/>
<dbReference type="Gene3D" id="2.40.50.140">
    <property type="entry name" value="Nucleic acid-binding proteins"/>
    <property type="match status" value="1"/>
</dbReference>
<dbReference type="EMBL" id="RKHK01000001">
    <property type="protein sequence ID" value="ROR73328.1"/>
    <property type="molecule type" value="Genomic_DNA"/>
</dbReference>
<accession>A0A3N2BDK3</accession>
<gene>
    <name evidence="3" type="ORF">EDD31_1705</name>
</gene>
<feature type="domain" description="CSD" evidence="2">
    <location>
        <begin position="1"/>
        <end position="63"/>
    </location>
</feature>
<dbReference type="GO" id="GO:0003677">
    <property type="term" value="F:DNA binding"/>
    <property type="evidence" value="ECO:0007669"/>
    <property type="project" value="UniProtKB-KW"/>
</dbReference>
<organism evidence="3 4">
    <name type="scientific">Bogoriella caseilytica</name>
    <dbReference type="NCBI Taxonomy" id="56055"/>
    <lineage>
        <taxon>Bacteria</taxon>
        <taxon>Bacillati</taxon>
        <taxon>Actinomycetota</taxon>
        <taxon>Actinomycetes</taxon>
        <taxon>Micrococcales</taxon>
        <taxon>Bogoriellaceae</taxon>
        <taxon>Bogoriella</taxon>
    </lineage>
</organism>
<evidence type="ECO:0000256" key="1">
    <source>
        <dbReference type="RuleBase" id="RU000408"/>
    </source>
</evidence>
<comment type="caution">
    <text evidence="3">The sequence shown here is derived from an EMBL/GenBank/DDBJ whole genome shotgun (WGS) entry which is preliminary data.</text>
</comment>
<evidence type="ECO:0000313" key="4">
    <source>
        <dbReference type="Proteomes" id="UP000280668"/>
    </source>
</evidence>
<dbReference type="PROSITE" id="PS51857">
    <property type="entry name" value="CSD_2"/>
    <property type="match status" value="1"/>
</dbReference>
<dbReference type="SUPFAM" id="SSF50249">
    <property type="entry name" value="Nucleic acid-binding proteins"/>
    <property type="match status" value="1"/>
</dbReference>
<evidence type="ECO:0000313" key="3">
    <source>
        <dbReference type="EMBL" id="ROR73328.1"/>
    </source>
</evidence>
<dbReference type="InterPro" id="IPR012340">
    <property type="entry name" value="NA-bd_OB-fold"/>
</dbReference>
<sequence length="124" mass="13487">MPTGKVKWYDQEKGFGFITVDDGSEVFLHASAVPEGTALKGGTKVDFGIADGRRGPSALSVRVLEAPPSVAAAKRRKPEDMVPILEDLIKALDRASTSLHRGRYPENGQQLAQVMRHVADQFDL</sequence>